<evidence type="ECO:0000313" key="1">
    <source>
        <dbReference type="EMBL" id="SVB99709.1"/>
    </source>
</evidence>
<name>A0A382IKA8_9ZZZZ</name>
<dbReference type="AlphaFoldDB" id="A0A382IKA8"/>
<protein>
    <submittedName>
        <fullName evidence="1">Uncharacterized protein</fullName>
    </submittedName>
</protein>
<dbReference type="EMBL" id="UINC01067743">
    <property type="protein sequence ID" value="SVB99709.1"/>
    <property type="molecule type" value="Genomic_DNA"/>
</dbReference>
<sequence length="27" mass="2870">MTCILDGRQSLGLTIGGPRLIAFALPR</sequence>
<proteinExistence type="predicted"/>
<reference evidence="1" key="1">
    <citation type="submission" date="2018-05" db="EMBL/GenBank/DDBJ databases">
        <authorList>
            <person name="Lanie J.A."/>
            <person name="Ng W.-L."/>
            <person name="Kazmierczak K.M."/>
            <person name="Andrzejewski T.M."/>
            <person name="Davidsen T.M."/>
            <person name="Wayne K.J."/>
            <person name="Tettelin H."/>
            <person name="Glass J.I."/>
            <person name="Rusch D."/>
            <person name="Podicherti R."/>
            <person name="Tsui H.-C.T."/>
            <person name="Winkler M.E."/>
        </authorList>
    </citation>
    <scope>NUCLEOTIDE SEQUENCE</scope>
</reference>
<gene>
    <name evidence="1" type="ORF">METZ01_LOCUS252563</name>
</gene>
<accession>A0A382IKA8</accession>
<organism evidence="1">
    <name type="scientific">marine metagenome</name>
    <dbReference type="NCBI Taxonomy" id="408172"/>
    <lineage>
        <taxon>unclassified sequences</taxon>
        <taxon>metagenomes</taxon>
        <taxon>ecological metagenomes</taxon>
    </lineage>
</organism>